<dbReference type="SUPFAM" id="SSF56112">
    <property type="entry name" value="Protein kinase-like (PK-like)"/>
    <property type="match status" value="1"/>
</dbReference>
<dbReference type="Proteomes" id="UP001597145">
    <property type="component" value="Unassembled WGS sequence"/>
</dbReference>
<comment type="caution">
    <text evidence="10">The sequence shown here is derived from an EMBL/GenBank/DDBJ whole genome shotgun (WGS) entry which is preliminary data.</text>
</comment>
<name>A0ABW4FMU4_9PSEU</name>
<dbReference type="InterPro" id="IPR000719">
    <property type="entry name" value="Prot_kinase_dom"/>
</dbReference>
<evidence type="ECO:0000256" key="3">
    <source>
        <dbReference type="ARBA" id="ARBA00022679"/>
    </source>
</evidence>
<evidence type="ECO:0000256" key="6">
    <source>
        <dbReference type="ARBA" id="ARBA00022840"/>
    </source>
</evidence>
<reference evidence="11" key="1">
    <citation type="journal article" date="2019" name="Int. J. Syst. Evol. Microbiol.">
        <title>The Global Catalogue of Microorganisms (GCM) 10K type strain sequencing project: providing services to taxonomists for standard genome sequencing and annotation.</title>
        <authorList>
            <consortium name="The Broad Institute Genomics Platform"/>
            <consortium name="The Broad Institute Genome Sequencing Center for Infectious Disease"/>
            <person name="Wu L."/>
            <person name="Ma J."/>
        </authorList>
    </citation>
    <scope>NUCLEOTIDE SEQUENCE [LARGE SCALE GENOMIC DNA]</scope>
    <source>
        <strain evidence="11">JCM 12165</strain>
    </source>
</reference>
<dbReference type="SUPFAM" id="SSF48452">
    <property type="entry name" value="TPR-like"/>
    <property type="match status" value="1"/>
</dbReference>
<keyword evidence="6 7" id="KW-0067">ATP-binding</keyword>
<dbReference type="EMBL" id="JBHUCP010000016">
    <property type="protein sequence ID" value="MFD1531925.1"/>
    <property type="molecule type" value="Genomic_DNA"/>
</dbReference>
<dbReference type="EC" id="2.7.11.1" evidence="1"/>
<evidence type="ECO:0000256" key="5">
    <source>
        <dbReference type="ARBA" id="ARBA00022777"/>
    </source>
</evidence>
<dbReference type="RefSeq" id="WP_343974462.1">
    <property type="nucleotide sequence ID" value="NZ_BAAAJG010000007.1"/>
</dbReference>
<dbReference type="PROSITE" id="PS00108">
    <property type="entry name" value="PROTEIN_KINASE_ST"/>
    <property type="match status" value="1"/>
</dbReference>
<dbReference type="PANTHER" id="PTHR43289:SF6">
    <property type="entry name" value="SERINE_THREONINE-PROTEIN KINASE NEKL-3"/>
    <property type="match status" value="1"/>
</dbReference>
<evidence type="ECO:0000256" key="1">
    <source>
        <dbReference type="ARBA" id="ARBA00012513"/>
    </source>
</evidence>
<evidence type="ECO:0000256" key="2">
    <source>
        <dbReference type="ARBA" id="ARBA00022527"/>
    </source>
</evidence>
<gene>
    <name evidence="10" type="ORF">ACFSCY_21060</name>
</gene>
<evidence type="ECO:0000259" key="9">
    <source>
        <dbReference type="PROSITE" id="PS50011"/>
    </source>
</evidence>
<keyword evidence="11" id="KW-1185">Reference proteome</keyword>
<dbReference type="SMART" id="SM00220">
    <property type="entry name" value="S_TKc"/>
    <property type="match status" value="1"/>
</dbReference>
<proteinExistence type="predicted"/>
<dbReference type="Gene3D" id="1.10.510.10">
    <property type="entry name" value="Transferase(Phosphotransferase) domain 1"/>
    <property type="match status" value="1"/>
</dbReference>
<dbReference type="InterPro" id="IPR011990">
    <property type="entry name" value="TPR-like_helical_dom_sf"/>
</dbReference>
<dbReference type="PANTHER" id="PTHR43289">
    <property type="entry name" value="MITOGEN-ACTIVATED PROTEIN KINASE KINASE KINASE 20-RELATED"/>
    <property type="match status" value="1"/>
</dbReference>
<dbReference type="InterPro" id="IPR017441">
    <property type="entry name" value="Protein_kinase_ATP_BS"/>
</dbReference>
<evidence type="ECO:0000256" key="8">
    <source>
        <dbReference type="SAM" id="MobiDB-lite"/>
    </source>
</evidence>
<evidence type="ECO:0000313" key="11">
    <source>
        <dbReference type="Proteomes" id="UP001597145"/>
    </source>
</evidence>
<protein>
    <recommendedName>
        <fullName evidence="1">non-specific serine/threonine protein kinase</fullName>
        <ecNumber evidence="1">2.7.11.1</ecNumber>
    </recommendedName>
</protein>
<dbReference type="InterPro" id="IPR011009">
    <property type="entry name" value="Kinase-like_dom_sf"/>
</dbReference>
<keyword evidence="5 10" id="KW-0418">Kinase</keyword>
<accession>A0ABW4FMU4</accession>
<evidence type="ECO:0000256" key="7">
    <source>
        <dbReference type="PROSITE-ProRule" id="PRU10141"/>
    </source>
</evidence>
<keyword evidence="2" id="KW-0723">Serine/threonine-protein kinase</keyword>
<evidence type="ECO:0000313" key="10">
    <source>
        <dbReference type="EMBL" id="MFD1531925.1"/>
    </source>
</evidence>
<feature type="region of interest" description="Disordered" evidence="8">
    <location>
        <begin position="276"/>
        <end position="306"/>
    </location>
</feature>
<keyword evidence="3" id="KW-0808">Transferase</keyword>
<dbReference type="PROSITE" id="PS50011">
    <property type="entry name" value="PROTEIN_KINASE_DOM"/>
    <property type="match status" value="1"/>
</dbReference>
<dbReference type="Gene3D" id="1.25.40.10">
    <property type="entry name" value="Tetratricopeptide repeat domain"/>
    <property type="match status" value="1"/>
</dbReference>
<keyword evidence="4 7" id="KW-0547">Nucleotide-binding</keyword>
<dbReference type="Gene3D" id="3.30.200.20">
    <property type="entry name" value="Phosphorylase Kinase, domain 1"/>
    <property type="match status" value="1"/>
</dbReference>
<sequence>MIASRYEVTAAIGRGGMGEVWAGYDTRLDRRVALKLLRPDFVPAGSQGRSAIARFKREARLTARLEHPGVPAVFDVGADGDVLYIAMQLVDGKDLSDVLDGMGALPIEWAVAIGAQIAAVLAAAHAVSLVHRDLKPRNVMLARGGTVRVLDFGVAALLDPEITRVTAAGETVGSPAYMAPEQLTSATASPRTDLYALGCVLHEILAGEEVFAAATPAAQMYAHLEREPVPLRSLRDDVPEAVEHLVLDLLAKDPEARPPDAAEVYQRLRPLLPLPDARGVAEDPLDPTSPYRRPLAPAPRRRHQPVAPDAANVPLEQIRAEAVELAEQGRFTQAAELLDRRLRRALEPAAQLRGTRLQLANTLLLGGEFARAQPEFQALVTELTALRGAGDEDVLRCRMQVATCRAELGDLSAAVDELTDVLDLVRVERGATDPEVVNLRRQVALLLASSGALEEASRALRGLLADLEETVGEDHMTARDIAELLERVDRGRGRRRNQ</sequence>
<dbReference type="InterPro" id="IPR008271">
    <property type="entry name" value="Ser/Thr_kinase_AS"/>
</dbReference>
<organism evidence="10 11">
    <name type="scientific">Pseudonocardia aurantiaca</name>
    <dbReference type="NCBI Taxonomy" id="75290"/>
    <lineage>
        <taxon>Bacteria</taxon>
        <taxon>Bacillati</taxon>
        <taxon>Actinomycetota</taxon>
        <taxon>Actinomycetes</taxon>
        <taxon>Pseudonocardiales</taxon>
        <taxon>Pseudonocardiaceae</taxon>
        <taxon>Pseudonocardia</taxon>
    </lineage>
</organism>
<dbReference type="PROSITE" id="PS00107">
    <property type="entry name" value="PROTEIN_KINASE_ATP"/>
    <property type="match status" value="1"/>
</dbReference>
<dbReference type="CDD" id="cd14014">
    <property type="entry name" value="STKc_PknB_like"/>
    <property type="match status" value="1"/>
</dbReference>
<dbReference type="GO" id="GO:0016301">
    <property type="term" value="F:kinase activity"/>
    <property type="evidence" value="ECO:0007669"/>
    <property type="project" value="UniProtKB-KW"/>
</dbReference>
<feature type="binding site" evidence="7">
    <location>
        <position position="35"/>
    </location>
    <ligand>
        <name>ATP</name>
        <dbReference type="ChEBI" id="CHEBI:30616"/>
    </ligand>
</feature>
<evidence type="ECO:0000256" key="4">
    <source>
        <dbReference type="ARBA" id="ARBA00022741"/>
    </source>
</evidence>
<dbReference type="Pfam" id="PF00069">
    <property type="entry name" value="Pkinase"/>
    <property type="match status" value="1"/>
</dbReference>
<feature type="domain" description="Protein kinase" evidence="9">
    <location>
        <begin position="6"/>
        <end position="272"/>
    </location>
</feature>